<keyword evidence="5" id="KW-1185">Reference proteome</keyword>
<keyword evidence="2" id="KW-0812">Transmembrane</keyword>
<feature type="domain" description="DUF6534" evidence="3">
    <location>
        <begin position="188"/>
        <end position="258"/>
    </location>
</feature>
<dbReference type="PANTHER" id="PTHR40465:SF1">
    <property type="entry name" value="DUF6534 DOMAIN-CONTAINING PROTEIN"/>
    <property type="match status" value="1"/>
</dbReference>
<gene>
    <name evidence="4" type="ORF">R3P38DRAFT_2888936</name>
</gene>
<dbReference type="PANTHER" id="PTHR40465">
    <property type="entry name" value="CHROMOSOME 1, WHOLE GENOME SHOTGUN SEQUENCE"/>
    <property type="match status" value="1"/>
</dbReference>
<dbReference type="AlphaFoldDB" id="A0AAW0CTS0"/>
<dbReference type="Proteomes" id="UP001362999">
    <property type="component" value="Unassembled WGS sequence"/>
</dbReference>
<feature type="transmembrane region" description="Helical" evidence="2">
    <location>
        <begin position="74"/>
        <end position="98"/>
    </location>
</feature>
<feature type="transmembrane region" description="Helical" evidence="2">
    <location>
        <begin position="147"/>
        <end position="167"/>
    </location>
</feature>
<sequence>MPHSKPRSVASRSPTLSLFDMAPPVIPGVNVALLRKAGPMVLGFLWSFALYGILIVQVYIYFQLYPKDRIAIKTLVWITFFFDTVFIVFQMIAAWYMFGSGWGDPDRLLAFNWSWMPLVVLNGLLAGIAQGFYTWRIWQLTTGIRWLPILISCMILLQMASTTYFGVKIRLLGQSVEELHKVQNEILLLRRRSKAQVRQTAGLINKLIRFAIETGTVTSLGAMLELVLMNVLWLTCSQWNFHFILYTNGLMATLNCRAPLVQPSRGGPLHIHTAFWSDVADPEQPVKPRLPAAQKAGSSEAGSTTLGIDNNENDEYVLDLTYMKSPRP</sequence>
<feature type="compositionally biased region" description="Polar residues" evidence="1">
    <location>
        <begin position="296"/>
        <end position="310"/>
    </location>
</feature>
<protein>
    <recommendedName>
        <fullName evidence="3">DUF6534 domain-containing protein</fullName>
    </recommendedName>
</protein>
<keyword evidence="2" id="KW-1133">Transmembrane helix</keyword>
<evidence type="ECO:0000259" key="3">
    <source>
        <dbReference type="Pfam" id="PF20152"/>
    </source>
</evidence>
<organism evidence="4 5">
    <name type="scientific">Favolaschia claudopus</name>
    <dbReference type="NCBI Taxonomy" id="2862362"/>
    <lineage>
        <taxon>Eukaryota</taxon>
        <taxon>Fungi</taxon>
        <taxon>Dikarya</taxon>
        <taxon>Basidiomycota</taxon>
        <taxon>Agaricomycotina</taxon>
        <taxon>Agaricomycetes</taxon>
        <taxon>Agaricomycetidae</taxon>
        <taxon>Agaricales</taxon>
        <taxon>Marasmiineae</taxon>
        <taxon>Mycenaceae</taxon>
        <taxon>Favolaschia</taxon>
    </lineage>
</organism>
<evidence type="ECO:0000256" key="1">
    <source>
        <dbReference type="SAM" id="MobiDB-lite"/>
    </source>
</evidence>
<dbReference type="Pfam" id="PF20152">
    <property type="entry name" value="DUF6534"/>
    <property type="match status" value="1"/>
</dbReference>
<dbReference type="InterPro" id="IPR045339">
    <property type="entry name" value="DUF6534"/>
</dbReference>
<reference evidence="4 5" key="1">
    <citation type="journal article" date="2024" name="J Genomics">
        <title>Draft genome sequencing and assembly of Favolaschia claudopus CIRM-BRFM 2984 isolated from oak limbs.</title>
        <authorList>
            <person name="Navarro D."/>
            <person name="Drula E."/>
            <person name="Chaduli D."/>
            <person name="Cazenave R."/>
            <person name="Ahrendt S."/>
            <person name="Wang J."/>
            <person name="Lipzen A."/>
            <person name="Daum C."/>
            <person name="Barry K."/>
            <person name="Grigoriev I.V."/>
            <person name="Favel A."/>
            <person name="Rosso M.N."/>
            <person name="Martin F."/>
        </authorList>
    </citation>
    <scope>NUCLEOTIDE SEQUENCE [LARGE SCALE GENOMIC DNA]</scope>
    <source>
        <strain evidence="4 5">CIRM-BRFM 2984</strain>
    </source>
</reference>
<feature type="region of interest" description="Disordered" evidence="1">
    <location>
        <begin position="283"/>
        <end position="312"/>
    </location>
</feature>
<evidence type="ECO:0000313" key="4">
    <source>
        <dbReference type="EMBL" id="KAK7042176.1"/>
    </source>
</evidence>
<evidence type="ECO:0000313" key="5">
    <source>
        <dbReference type="Proteomes" id="UP001362999"/>
    </source>
</evidence>
<dbReference type="EMBL" id="JAWWNJ010000013">
    <property type="protein sequence ID" value="KAK7042176.1"/>
    <property type="molecule type" value="Genomic_DNA"/>
</dbReference>
<feature type="transmembrane region" description="Helical" evidence="2">
    <location>
        <begin position="113"/>
        <end position="135"/>
    </location>
</feature>
<proteinExistence type="predicted"/>
<accession>A0AAW0CTS0</accession>
<keyword evidence="2" id="KW-0472">Membrane</keyword>
<name>A0AAW0CTS0_9AGAR</name>
<comment type="caution">
    <text evidence="4">The sequence shown here is derived from an EMBL/GenBank/DDBJ whole genome shotgun (WGS) entry which is preliminary data.</text>
</comment>
<evidence type="ECO:0000256" key="2">
    <source>
        <dbReference type="SAM" id="Phobius"/>
    </source>
</evidence>
<feature type="transmembrane region" description="Helical" evidence="2">
    <location>
        <begin position="40"/>
        <end position="62"/>
    </location>
</feature>